<proteinExistence type="predicted"/>
<sequence>MRLICQREPVLSGDTGAWRGHSQRRGHWCGWLRVPPLGRRGLPQDPSDWRRPYWRRRRDRRQYVH</sequence>
<organism evidence="1 2">
    <name type="scientific">Geodia barretti</name>
    <name type="common">Barrett's horny sponge</name>
    <dbReference type="NCBI Taxonomy" id="519541"/>
    <lineage>
        <taxon>Eukaryota</taxon>
        <taxon>Metazoa</taxon>
        <taxon>Porifera</taxon>
        <taxon>Demospongiae</taxon>
        <taxon>Heteroscleromorpha</taxon>
        <taxon>Tetractinellida</taxon>
        <taxon>Astrophorina</taxon>
        <taxon>Geodiidae</taxon>
        <taxon>Geodia</taxon>
    </lineage>
</organism>
<comment type="caution">
    <text evidence="1">The sequence shown here is derived from an EMBL/GenBank/DDBJ whole genome shotgun (WGS) entry which is preliminary data.</text>
</comment>
<evidence type="ECO:0000313" key="1">
    <source>
        <dbReference type="EMBL" id="CAI8035027.1"/>
    </source>
</evidence>
<dbReference type="EMBL" id="CASHTH010002766">
    <property type="protein sequence ID" value="CAI8035027.1"/>
    <property type="molecule type" value="Genomic_DNA"/>
</dbReference>
<gene>
    <name evidence="1" type="ORF">GBAR_LOCUS19662</name>
</gene>
<keyword evidence="2" id="KW-1185">Reference proteome</keyword>
<accession>A0AA35STF9</accession>
<name>A0AA35STF9_GEOBA</name>
<dbReference type="AlphaFoldDB" id="A0AA35STF9"/>
<reference evidence="1" key="1">
    <citation type="submission" date="2023-03" db="EMBL/GenBank/DDBJ databases">
        <authorList>
            <person name="Steffen K."/>
            <person name="Cardenas P."/>
        </authorList>
    </citation>
    <scope>NUCLEOTIDE SEQUENCE</scope>
</reference>
<dbReference type="Proteomes" id="UP001174909">
    <property type="component" value="Unassembled WGS sequence"/>
</dbReference>
<protein>
    <submittedName>
        <fullName evidence="1">Uncharacterized protein</fullName>
    </submittedName>
</protein>
<evidence type="ECO:0000313" key="2">
    <source>
        <dbReference type="Proteomes" id="UP001174909"/>
    </source>
</evidence>